<evidence type="ECO:0000313" key="2">
    <source>
        <dbReference type="Proteomes" id="UP001148838"/>
    </source>
</evidence>
<dbReference type="EMBL" id="JAJSOF020000011">
    <property type="protein sequence ID" value="KAJ4444968.1"/>
    <property type="molecule type" value="Genomic_DNA"/>
</dbReference>
<evidence type="ECO:0000313" key="1">
    <source>
        <dbReference type="EMBL" id="KAJ4444968.1"/>
    </source>
</evidence>
<reference evidence="1 2" key="1">
    <citation type="journal article" date="2022" name="Allergy">
        <title>Genome assembly and annotation of Periplaneta americana reveal a comprehensive cockroach allergen profile.</title>
        <authorList>
            <person name="Wang L."/>
            <person name="Xiong Q."/>
            <person name="Saelim N."/>
            <person name="Wang L."/>
            <person name="Nong W."/>
            <person name="Wan A.T."/>
            <person name="Shi M."/>
            <person name="Liu X."/>
            <person name="Cao Q."/>
            <person name="Hui J.H.L."/>
            <person name="Sookrung N."/>
            <person name="Leung T.F."/>
            <person name="Tungtrongchitr A."/>
            <person name="Tsui S.K.W."/>
        </authorList>
    </citation>
    <scope>NUCLEOTIDE SEQUENCE [LARGE SCALE GENOMIC DNA]</scope>
    <source>
        <strain evidence="1">PWHHKU_190912</strain>
    </source>
</reference>
<accession>A0ABQ8TFB4</accession>
<gene>
    <name evidence="1" type="ORF">ANN_06767</name>
</gene>
<dbReference type="Proteomes" id="UP001148838">
    <property type="component" value="Unassembled WGS sequence"/>
</dbReference>
<comment type="caution">
    <text evidence="1">The sequence shown here is derived from an EMBL/GenBank/DDBJ whole genome shotgun (WGS) entry which is preliminary data.</text>
</comment>
<keyword evidence="2" id="KW-1185">Reference proteome</keyword>
<proteinExistence type="predicted"/>
<name>A0ABQ8TFB4_PERAM</name>
<dbReference type="PANTHER" id="PTHR32344:SF1">
    <property type="entry name" value="U1-TYPE DOMAIN-CONTAINING PROTEIN"/>
    <property type="match status" value="1"/>
</dbReference>
<sequence>MKNAKIEAKYSSKIKIVSGYGEKVFSGDGNILYCKLCDVRVTTEKTFNVEQHVRTEKQKRGVQRIENGKTLQQMLVGEFRQSYLPFCEELCTAFICAKIPLSQLGHPKLREFLEKHADKSLPVSSTIRKRTTSAEATKKLCNRSDNGLKIKENVGFS</sequence>
<protein>
    <submittedName>
        <fullName evidence="1">Uncharacterized protein</fullName>
    </submittedName>
</protein>
<dbReference type="InterPro" id="IPR033375">
    <property type="entry name" value="Cggbp1"/>
</dbReference>
<organism evidence="1 2">
    <name type="scientific">Periplaneta americana</name>
    <name type="common">American cockroach</name>
    <name type="synonym">Blatta americana</name>
    <dbReference type="NCBI Taxonomy" id="6978"/>
    <lineage>
        <taxon>Eukaryota</taxon>
        <taxon>Metazoa</taxon>
        <taxon>Ecdysozoa</taxon>
        <taxon>Arthropoda</taxon>
        <taxon>Hexapoda</taxon>
        <taxon>Insecta</taxon>
        <taxon>Pterygota</taxon>
        <taxon>Neoptera</taxon>
        <taxon>Polyneoptera</taxon>
        <taxon>Dictyoptera</taxon>
        <taxon>Blattodea</taxon>
        <taxon>Blattoidea</taxon>
        <taxon>Blattidae</taxon>
        <taxon>Blattinae</taxon>
        <taxon>Periplaneta</taxon>
    </lineage>
</organism>
<dbReference type="PANTHER" id="PTHR32344">
    <property type="entry name" value="U1-TYPE DOMAIN-CONTAINING PROTEIN"/>
    <property type="match status" value="1"/>
</dbReference>